<reference evidence="2" key="1">
    <citation type="submission" date="2020-11" db="EMBL/GenBank/DDBJ databases">
        <authorList>
            <consortium name="DOE Joint Genome Institute"/>
            <person name="Ahrendt S."/>
            <person name="Riley R."/>
            <person name="Andreopoulos W."/>
            <person name="Labutti K."/>
            <person name="Pangilinan J."/>
            <person name="Ruiz-Duenas F.J."/>
            <person name="Barrasa J.M."/>
            <person name="Sanchez-Garcia M."/>
            <person name="Camarero S."/>
            <person name="Miyauchi S."/>
            <person name="Serrano A."/>
            <person name="Linde D."/>
            <person name="Babiker R."/>
            <person name="Drula E."/>
            <person name="Ayuso-Fernandez I."/>
            <person name="Pacheco R."/>
            <person name="Padilla G."/>
            <person name="Ferreira P."/>
            <person name="Barriuso J."/>
            <person name="Kellner H."/>
            <person name="Castanera R."/>
            <person name="Alfaro M."/>
            <person name="Ramirez L."/>
            <person name="Pisabarro A.G."/>
            <person name="Kuo A."/>
            <person name="Tritt A."/>
            <person name="Lipzen A."/>
            <person name="He G."/>
            <person name="Yan M."/>
            <person name="Ng V."/>
            <person name="Cullen D."/>
            <person name="Martin F."/>
            <person name="Rosso M.-N."/>
            <person name="Henrissat B."/>
            <person name="Hibbett D."/>
            <person name="Martinez A.T."/>
            <person name="Grigoriev I.V."/>
        </authorList>
    </citation>
    <scope>NUCLEOTIDE SEQUENCE</scope>
    <source>
        <strain evidence="2">CBS 247.69</strain>
    </source>
</reference>
<keyword evidence="3" id="KW-1185">Reference proteome</keyword>
<evidence type="ECO:0000313" key="2">
    <source>
        <dbReference type="EMBL" id="KAF9463357.1"/>
    </source>
</evidence>
<proteinExistence type="predicted"/>
<accession>A0A9P6CEY3</accession>
<keyword evidence="1" id="KW-0812">Transmembrane</keyword>
<name>A0A9P6CEY3_9AGAR</name>
<sequence>MSYVFRVESQTVDYLVLLCICILTRCLCHAGSVIVLSRLLRRRLSLQVISSVPLRIS</sequence>
<evidence type="ECO:0000313" key="3">
    <source>
        <dbReference type="Proteomes" id="UP000807353"/>
    </source>
</evidence>
<comment type="caution">
    <text evidence="2">The sequence shown here is derived from an EMBL/GenBank/DDBJ whole genome shotgun (WGS) entry which is preliminary data.</text>
</comment>
<organism evidence="2 3">
    <name type="scientific">Collybia nuda</name>
    <dbReference type="NCBI Taxonomy" id="64659"/>
    <lineage>
        <taxon>Eukaryota</taxon>
        <taxon>Fungi</taxon>
        <taxon>Dikarya</taxon>
        <taxon>Basidiomycota</taxon>
        <taxon>Agaricomycotina</taxon>
        <taxon>Agaricomycetes</taxon>
        <taxon>Agaricomycetidae</taxon>
        <taxon>Agaricales</taxon>
        <taxon>Tricholomatineae</taxon>
        <taxon>Clitocybaceae</taxon>
        <taxon>Collybia</taxon>
    </lineage>
</organism>
<gene>
    <name evidence="2" type="ORF">BDZ94DRAFT_1259160</name>
</gene>
<feature type="transmembrane region" description="Helical" evidence="1">
    <location>
        <begin position="14"/>
        <end position="36"/>
    </location>
</feature>
<dbReference type="AlphaFoldDB" id="A0A9P6CEY3"/>
<keyword evidence="1" id="KW-1133">Transmembrane helix</keyword>
<evidence type="ECO:0000256" key="1">
    <source>
        <dbReference type="SAM" id="Phobius"/>
    </source>
</evidence>
<dbReference type="Proteomes" id="UP000807353">
    <property type="component" value="Unassembled WGS sequence"/>
</dbReference>
<protein>
    <submittedName>
        <fullName evidence="2">Uncharacterized protein</fullName>
    </submittedName>
</protein>
<dbReference type="EMBL" id="MU150263">
    <property type="protein sequence ID" value="KAF9463357.1"/>
    <property type="molecule type" value="Genomic_DNA"/>
</dbReference>
<keyword evidence="1" id="KW-0472">Membrane</keyword>